<evidence type="ECO:0000313" key="2">
    <source>
        <dbReference type="Proteomes" id="UP000294593"/>
    </source>
</evidence>
<dbReference type="RefSeq" id="WP_133610359.1">
    <property type="nucleotide sequence ID" value="NZ_SNXW01000008.1"/>
</dbReference>
<comment type="caution">
    <text evidence="1">The sequence shown here is derived from an EMBL/GenBank/DDBJ whole genome shotgun (WGS) entry which is preliminary data.</text>
</comment>
<proteinExistence type="predicted"/>
<dbReference type="AlphaFoldDB" id="A0A4R6R6B7"/>
<dbReference type="InterPro" id="IPR007690">
    <property type="entry name" value="T2SS_GspM"/>
</dbReference>
<protein>
    <submittedName>
        <fullName evidence="1">Type II secretion system protein M (GspM)</fullName>
    </submittedName>
</protein>
<reference evidence="1 2" key="1">
    <citation type="submission" date="2019-03" db="EMBL/GenBank/DDBJ databases">
        <title>Genomic Encyclopedia of Type Strains, Phase IV (KMG-IV): sequencing the most valuable type-strain genomes for metagenomic binning, comparative biology and taxonomic classification.</title>
        <authorList>
            <person name="Goeker M."/>
        </authorList>
    </citation>
    <scope>NUCLEOTIDE SEQUENCE [LARGE SCALE GENOMIC DNA]</scope>
    <source>
        <strain evidence="1 2">DSM 11901</strain>
    </source>
</reference>
<dbReference type="GO" id="GO:0015628">
    <property type="term" value="P:protein secretion by the type II secretion system"/>
    <property type="evidence" value="ECO:0007669"/>
    <property type="project" value="InterPro"/>
</dbReference>
<keyword evidence="2" id="KW-1185">Reference proteome</keyword>
<accession>A0A4R6R6B7</accession>
<evidence type="ECO:0000313" key="1">
    <source>
        <dbReference type="EMBL" id="TDP81372.1"/>
    </source>
</evidence>
<organism evidence="1 2">
    <name type="scientific">Aquabacterium commune</name>
    <dbReference type="NCBI Taxonomy" id="70586"/>
    <lineage>
        <taxon>Bacteria</taxon>
        <taxon>Pseudomonadati</taxon>
        <taxon>Pseudomonadota</taxon>
        <taxon>Betaproteobacteria</taxon>
        <taxon>Burkholderiales</taxon>
        <taxon>Aquabacterium</taxon>
    </lineage>
</organism>
<sequence>MSEQVSKLQSLRADGLARWAAMAPRERRLATAAAWLAGLTLLVLVGVRPAWRTLSQAPLQLREVDAQLDQMRRLADESTALRQRPPVPPAQAEAALKAATDRLGAGARLAVQPDRANLTLTNVPGEAVATWLEEARVGARARPLEANLQQVKPGVYSGTVVVALASAMNNR</sequence>
<dbReference type="Proteomes" id="UP000294593">
    <property type="component" value="Unassembled WGS sequence"/>
</dbReference>
<dbReference type="GO" id="GO:0015627">
    <property type="term" value="C:type II protein secretion system complex"/>
    <property type="evidence" value="ECO:0007669"/>
    <property type="project" value="InterPro"/>
</dbReference>
<dbReference type="Pfam" id="PF04612">
    <property type="entry name" value="T2SSM"/>
    <property type="match status" value="1"/>
</dbReference>
<gene>
    <name evidence="1" type="ORF">EV672_108157</name>
</gene>
<dbReference type="EMBL" id="SNXW01000008">
    <property type="protein sequence ID" value="TDP81372.1"/>
    <property type="molecule type" value="Genomic_DNA"/>
</dbReference>
<dbReference type="OrthoDB" id="8687363at2"/>
<name>A0A4R6R6B7_9BURK</name>